<accession>A0A7K1YFV8</accession>
<dbReference type="EC" id="2.7.13.3" evidence="2"/>
<feature type="repeat" description="TPR" evidence="7">
    <location>
        <begin position="196"/>
        <end position="229"/>
    </location>
</feature>
<evidence type="ECO:0000313" key="11">
    <source>
        <dbReference type="Proteomes" id="UP000466586"/>
    </source>
</evidence>
<evidence type="ECO:0000256" key="7">
    <source>
        <dbReference type="PROSITE-ProRule" id="PRU00339"/>
    </source>
</evidence>
<evidence type="ECO:0000256" key="4">
    <source>
        <dbReference type="ARBA" id="ARBA00022679"/>
    </source>
</evidence>
<gene>
    <name evidence="10" type="ORF">GS399_17995</name>
</gene>
<reference evidence="10 11" key="1">
    <citation type="submission" date="2019-11" db="EMBL/GenBank/DDBJ databases">
        <title>Pedobacter sp. HMF7647 Genome sequencing and assembly.</title>
        <authorList>
            <person name="Kang H."/>
            <person name="Kim H."/>
            <person name="Joh K."/>
        </authorList>
    </citation>
    <scope>NUCLEOTIDE SEQUENCE [LARGE SCALE GENOMIC DNA]</scope>
    <source>
        <strain evidence="10 11">HMF7647</strain>
    </source>
</reference>
<dbReference type="RefSeq" id="WP_160846045.1">
    <property type="nucleotide sequence ID" value="NZ_WVHT01000010.1"/>
</dbReference>
<evidence type="ECO:0000259" key="9">
    <source>
        <dbReference type="PROSITE" id="PS50109"/>
    </source>
</evidence>
<keyword evidence="5" id="KW-0418">Kinase</keyword>
<dbReference type="Gene3D" id="1.25.40.10">
    <property type="entry name" value="Tetratricopeptide repeat domain"/>
    <property type="match status" value="3"/>
</dbReference>
<dbReference type="PROSITE" id="PS50005">
    <property type="entry name" value="TPR"/>
    <property type="match status" value="2"/>
</dbReference>
<organism evidence="10 11">
    <name type="scientific">Hufsiella arboris</name>
    <dbReference type="NCBI Taxonomy" id="2695275"/>
    <lineage>
        <taxon>Bacteria</taxon>
        <taxon>Pseudomonadati</taxon>
        <taxon>Bacteroidota</taxon>
        <taxon>Sphingobacteriia</taxon>
        <taxon>Sphingobacteriales</taxon>
        <taxon>Sphingobacteriaceae</taxon>
        <taxon>Hufsiella</taxon>
    </lineage>
</organism>
<evidence type="ECO:0000256" key="5">
    <source>
        <dbReference type="ARBA" id="ARBA00022777"/>
    </source>
</evidence>
<dbReference type="InterPro" id="IPR019734">
    <property type="entry name" value="TPR_rpt"/>
</dbReference>
<keyword evidence="7" id="KW-0802">TPR repeat</keyword>
<dbReference type="InterPro" id="IPR036890">
    <property type="entry name" value="HATPase_C_sf"/>
</dbReference>
<dbReference type="InterPro" id="IPR003594">
    <property type="entry name" value="HATPase_dom"/>
</dbReference>
<dbReference type="Proteomes" id="UP000466586">
    <property type="component" value="Unassembled WGS sequence"/>
</dbReference>
<dbReference type="SMART" id="SM00388">
    <property type="entry name" value="HisKA"/>
    <property type="match status" value="1"/>
</dbReference>
<proteinExistence type="predicted"/>
<dbReference type="InterPro" id="IPR004358">
    <property type="entry name" value="Sig_transdc_His_kin-like_C"/>
</dbReference>
<evidence type="ECO:0000313" key="10">
    <source>
        <dbReference type="EMBL" id="MXV52869.1"/>
    </source>
</evidence>
<dbReference type="SMART" id="SM00387">
    <property type="entry name" value="HATPase_c"/>
    <property type="match status" value="1"/>
</dbReference>
<dbReference type="SMART" id="SM00028">
    <property type="entry name" value="TPR"/>
    <property type="match status" value="6"/>
</dbReference>
<dbReference type="PANTHER" id="PTHR43711:SF1">
    <property type="entry name" value="HISTIDINE KINASE 1"/>
    <property type="match status" value="1"/>
</dbReference>
<dbReference type="PRINTS" id="PR00344">
    <property type="entry name" value="BCTRLSENSOR"/>
</dbReference>
<sequence>MPIFRYLLAVFLLIFLSICTVYSFGFPPDSKAQPLTIDQYDHLVNDLRYKNPDSALYYAKEGLALAQRTKDQNGTAKMLNQIGMIHDNMGQYDDSRKNYLQAMSLYRQSGNQKGIASEIIRLGVVELRKGNFDKSIGFFLNALKVSELSKNEPGQMEAYCTLGEGYMGQHKYDTALVYLKIAQSFSDRLPFWSISLNVYNNFGVAYRELGDYQRAKYYLKKGISLSSEPKYQGLYITLNNNLASVYNRQGQKQKANNLLLISLKKAREIHNYLRELQTLTILAEILSQTNTKASISYYEQALQLAFKKKAYKQQTEILSNLSSLYASQGNFKKAYATTKQQNTISDSIFYKRMARQISNLQSQYELYRSKENVRKLQFINARQMLKQNIILGITGAIVIILFFIGFLAYRTKHLNGMLNIANKELKESNNVKDKLFSVLAHDLRSPLASVISLLYLLEDDDLNALQKKVFIQKLSDTCNASLETLNNLLKWGEMQLKGVRLNITPFNPSEIIRRNIMLLAGAAEEKSIVIENSTCNGVMVKADSDHFDFIVRNLLSNAIKFTPANGKIWIDIEKAENYIGFTVKDNGIGIENDRLNEIFNMNNVSTNGTNNERGTSLGLFMCKEFAEANEGTISVESSPGKGSAFRVTLPRV</sequence>
<dbReference type="PROSITE" id="PS50109">
    <property type="entry name" value="HIS_KIN"/>
    <property type="match status" value="1"/>
</dbReference>
<keyword evidence="3" id="KW-0597">Phosphoprotein</keyword>
<name>A0A7K1YFV8_9SPHI</name>
<dbReference type="SUPFAM" id="SSF55874">
    <property type="entry name" value="ATPase domain of HSP90 chaperone/DNA topoisomerase II/histidine kinase"/>
    <property type="match status" value="1"/>
</dbReference>
<keyword evidence="8" id="KW-1133">Transmembrane helix</keyword>
<dbReference type="InterPro" id="IPR036097">
    <property type="entry name" value="HisK_dim/P_sf"/>
</dbReference>
<dbReference type="SUPFAM" id="SSF48452">
    <property type="entry name" value="TPR-like"/>
    <property type="match status" value="2"/>
</dbReference>
<protein>
    <recommendedName>
        <fullName evidence="2">histidine kinase</fullName>
        <ecNumber evidence="2">2.7.13.3</ecNumber>
    </recommendedName>
</protein>
<keyword evidence="4" id="KW-0808">Transferase</keyword>
<dbReference type="CDD" id="cd00075">
    <property type="entry name" value="HATPase"/>
    <property type="match status" value="1"/>
</dbReference>
<dbReference type="GO" id="GO:0000155">
    <property type="term" value="F:phosphorelay sensor kinase activity"/>
    <property type="evidence" value="ECO:0007669"/>
    <property type="project" value="InterPro"/>
</dbReference>
<dbReference type="EMBL" id="WVHT01000010">
    <property type="protein sequence ID" value="MXV52869.1"/>
    <property type="molecule type" value="Genomic_DNA"/>
</dbReference>
<feature type="transmembrane region" description="Helical" evidence="8">
    <location>
        <begin position="389"/>
        <end position="409"/>
    </location>
</feature>
<feature type="domain" description="Histidine kinase" evidence="9">
    <location>
        <begin position="438"/>
        <end position="652"/>
    </location>
</feature>
<feature type="repeat" description="TPR" evidence="7">
    <location>
        <begin position="76"/>
        <end position="109"/>
    </location>
</feature>
<comment type="catalytic activity">
    <reaction evidence="1">
        <text>ATP + protein L-histidine = ADP + protein N-phospho-L-histidine.</text>
        <dbReference type="EC" id="2.7.13.3"/>
    </reaction>
</comment>
<dbReference type="CDD" id="cd00082">
    <property type="entry name" value="HisKA"/>
    <property type="match status" value="1"/>
</dbReference>
<dbReference type="Pfam" id="PF13374">
    <property type="entry name" value="TPR_10"/>
    <property type="match status" value="1"/>
</dbReference>
<dbReference type="AlphaFoldDB" id="A0A7K1YFV8"/>
<keyword evidence="8" id="KW-0812">Transmembrane</keyword>
<keyword evidence="8" id="KW-0472">Membrane</keyword>
<evidence type="ECO:0000256" key="2">
    <source>
        <dbReference type="ARBA" id="ARBA00012438"/>
    </source>
</evidence>
<dbReference type="SUPFAM" id="SSF47384">
    <property type="entry name" value="Homodimeric domain of signal transducing histidine kinase"/>
    <property type="match status" value="1"/>
</dbReference>
<evidence type="ECO:0000256" key="3">
    <source>
        <dbReference type="ARBA" id="ARBA00022553"/>
    </source>
</evidence>
<dbReference type="InterPro" id="IPR050736">
    <property type="entry name" value="Sensor_HK_Regulatory"/>
</dbReference>
<dbReference type="Gene3D" id="3.30.565.10">
    <property type="entry name" value="Histidine kinase-like ATPase, C-terminal domain"/>
    <property type="match status" value="1"/>
</dbReference>
<keyword evidence="11" id="KW-1185">Reference proteome</keyword>
<keyword evidence="6" id="KW-0902">Two-component regulatory system</keyword>
<dbReference type="Pfam" id="PF02518">
    <property type="entry name" value="HATPase_c"/>
    <property type="match status" value="1"/>
</dbReference>
<comment type="caution">
    <text evidence="10">The sequence shown here is derived from an EMBL/GenBank/DDBJ whole genome shotgun (WGS) entry which is preliminary data.</text>
</comment>
<dbReference type="InterPro" id="IPR011990">
    <property type="entry name" value="TPR-like_helical_dom_sf"/>
</dbReference>
<dbReference type="Gene3D" id="1.10.287.130">
    <property type="match status" value="1"/>
</dbReference>
<evidence type="ECO:0000256" key="6">
    <source>
        <dbReference type="ARBA" id="ARBA00023012"/>
    </source>
</evidence>
<dbReference type="InterPro" id="IPR003661">
    <property type="entry name" value="HisK_dim/P_dom"/>
</dbReference>
<evidence type="ECO:0000256" key="8">
    <source>
        <dbReference type="SAM" id="Phobius"/>
    </source>
</evidence>
<dbReference type="InterPro" id="IPR005467">
    <property type="entry name" value="His_kinase_dom"/>
</dbReference>
<dbReference type="Pfam" id="PF13424">
    <property type="entry name" value="TPR_12"/>
    <property type="match status" value="1"/>
</dbReference>
<evidence type="ECO:0000256" key="1">
    <source>
        <dbReference type="ARBA" id="ARBA00000085"/>
    </source>
</evidence>
<dbReference type="PANTHER" id="PTHR43711">
    <property type="entry name" value="TWO-COMPONENT HISTIDINE KINASE"/>
    <property type="match status" value="1"/>
</dbReference>